<comment type="caution">
    <text evidence="3">The sequence shown here is derived from an EMBL/GenBank/DDBJ whole genome shotgun (WGS) entry which is preliminary data.</text>
</comment>
<dbReference type="Proteomes" id="UP000663853">
    <property type="component" value="Unassembled WGS sequence"/>
</dbReference>
<feature type="compositionally biased region" description="Basic and acidic residues" evidence="2">
    <location>
        <begin position="140"/>
        <end position="158"/>
    </location>
</feature>
<evidence type="ECO:0000313" key="4">
    <source>
        <dbReference type="Proteomes" id="UP000663853"/>
    </source>
</evidence>
<evidence type="ECO:0000256" key="2">
    <source>
        <dbReference type="SAM" id="MobiDB-lite"/>
    </source>
</evidence>
<comment type="similarity">
    <text evidence="1">Belongs to the asaB hydroxylase/desaturase family.</text>
</comment>
<feature type="region of interest" description="Disordered" evidence="2">
    <location>
        <begin position="130"/>
        <end position="158"/>
    </location>
</feature>
<organism evidence="3 4">
    <name type="scientific">Rhizoctonia solani</name>
    <dbReference type="NCBI Taxonomy" id="456999"/>
    <lineage>
        <taxon>Eukaryota</taxon>
        <taxon>Fungi</taxon>
        <taxon>Dikarya</taxon>
        <taxon>Basidiomycota</taxon>
        <taxon>Agaricomycotina</taxon>
        <taxon>Agaricomycetes</taxon>
        <taxon>Cantharellales</taxon>
        <taxon>Ceratobasidiaceae</taxon>
        <taxon>Rhizoctonia</taxon>
    </lineage>
</organism>
<evidence type="ECO:0000256" key="1">
    <source>
        <dbReference type="ARBA" id="ARBA00023604"/>
    </source>
</evidence>
<dbReference type="GO" id="GO:0016491">
    <property type="term" value="F:oxidoreductase activity"/>
    <property type="evidence" value="ECO:0007669"/>
    <property type="project" value="InterPro"/>
</dbReference>
<gene>
    <name evidence="3" type="ORF">RDB_LOCUS63903</name>
</gene>
<protein>
    <submittedName>
        <fullName evidence="3">Uncharacterized protein</fullName>
    </submittedName>
</protein>
<sequence length="290" mass="32951">MAHSVCFNSTAVMHHKCTASNVCATFNYALPNPNGYSLYHMQPNPNMVNYRRNYIPDPRNIIVHDVRGQGRDFLLDVNGFEYLTHHTNETFLDKRSIETNYYEEVQQLVKEYTGANQVRAVGHTIRQSYGTDVPLNEDSLPERKPASSVHVDRTPESTAAEVKKHMGDDAERLLQGRVRFVNVWRPIGHEVHHEPLALADSQTTSKSDLLPVHVDTIHATAQVFLSRFSRAHTWYYLGHQTPSEITMIKCYDSFQDGGAKFCLHSSFLSPGCHQNAPRRKSIEVNTLVFG</sequence>
<evidence type="ECO:0000313" key="3">
    <source>
        <dbReference type="EMBL" id="CAE6462802.1"/>
    </source>
</evidence>
<dbReference type="NCBIfam" id="NF041278">
    <property type="entry name" value="CmcJ_NvfI_EfuI"/>
    <property type="match status" value="1"/>
</dbReference>
<proteinExistence type="inferred from homology"/>
<dbReference type="InterPro" id="IPR044053">
    <property type="entry name" value="AsaB-like"/>
</dbReference>
<name>A0A8H3BQY5_9AGAM</name>
<dbReference type="PANTHER" id="PTHR34598">
    <property type="entry name" value="BLL6449 PROTEIN"/>
    <property type="match status" value="1"/>
</dbReference>
<accession>A0A8H3BQY5</accession>
<dbReference type="EMBL" id="CAJMXA010001544">
    <property type="protein sequence ID" value="CAE6462802.1"/>
    <property type="molecule type" value="Genomic_DNA"/>
</dbReference>
<dbReference type="PANTHER" id="PTHR34598:SF3">
    <property type="entry name" value="OXIDOREDUCTASE AN1597"/>
    <property type="match status" value="1"/>
</dbReference>
<reference evidence="3" key="1">
    <citation type="submission" date="2021-01" db="EMBL/GenBank/DDBJ databases">
        <authorList>
            <person name="Kaushik A."/>
        </authorList>
    </citation>
    <scope>NUCLEOTIDE SEQUENCE</scope>
    <source>
        <strain evidence="3">AG6-10EEA</strain>
    </source>
</reference>
<dbReference type="AlphaFoldDB" id="A0A8H3BQY5"/>